<evidence type="ECO:0000313" key="3">
    <source>
        <dbReference type="Proteomes" id="UP000267821"/>
    </source>
</evidence>
<gene>
    <name evidence="2" type="ORF">L211DRAFT_380193</name>
</gene>
<protein>
    <recommendedName>
        <fullName evidence="4">Glycine zipper 2TM domain-containing protein</fullName>
    </recommendedName>
</protein>
<feature type="region of interest" description="Disordered" evidence="1">
    <location>
        <begin position="84"/>
        <end position="128"/>
    </location>
</feature>
<evidence type="ECO:0000256" key="1">
    <source>
        <dbReference type="SAM" id="MobiDB-lite"/>
    </source>
</evidence>
<feature type="region of interest" description="Disordered" evidence="1">
    <location>
        <begin position="164"/>
        <end position="239"/>
    </location>
</feature>
<proteinExistence type="predicted"/>
<feature type="compositionally biased region" description="Low complexity" evidence="1">
    <location>
        <begin position="187"/>
        <end position="200"/>
    </location>
</feature>
<dbReference type="PANTHER" id="PTHR37014">
    <property type="entry name" value="EXPRESSION LETHALITY PROTEIN HEL10, PUTATIVE (AFU_ORTHOLOGUE AFUA_1G06580)-RELATED"/>
    <property type="match status" value="1"/>
</dbReference>
<dbReference type="Proteomes" id="UP000267821">
    <property type="component" value="Unassembled WGS sequence"/>
</dbReference>
<evidence type="ECO:0008006" key="4">
    <source>
        <dbReference type="Google" id="ProtNLM"/>
    </source>
</evidence>
<name>A0A3N4LZY8_9PEZI</name>
<evidence type="ECO:0000313" key="2">
    <source>
        <dbReference type="EMBL" id="RPB28377.1"/>
    </source>
</evidence>
<keyword evidence="3" id="KW-1185">Reference proteome</keyword>
<feature type="compositionally biased region" description="Basic residues" evidence="1">
    <location>
        <begin position="165"/>
        <end position="186"/>
    </location>
</feature>
<accession>A0A3N4LZY8</accession>
<dbReference type="EMBL" id="ML121529">
    <property type="protein sequence ID" value="RPB28377.1"/>
    <property type="molecule type" value="Genomic_DNA"/>
</dbReference>
<organism evidence="2 3">
    <name type="scientific">Terfezia boudieri ATCC MYA-4762</name>
    <dbReference type="NCBI Taxonomy" id="1051890"/>
    <lineage>
        <taxon>Eukaryota</taxon>
        <taxon>Fungi</taxon>
        <taxon>Dikarya</taxon>
        <taxon>Ascomycota</taxon>
        <taxon>Pezizomycotina</taxon>
        <taxon>Pezizomycetes</taxon>
        <taxon>Pezizales</taxon>
        <taxon>Pezizaceae</taxon>
        <taxon>Terfezia</taxon>
    </lineage>
</organism>
<dbReference type="AlphaFoldDB" id="A0A3N4LZY8"/>
<dbReference type="OrthoDB" id="10594562at2759"/>
<reference evidence="2 3" key="1">
    <citation type="journal article" date="2018" name="Nat. Ecol. Evol.">
        <title>Pezizomycetes genomes reveal the molecular basis of ectomycorrhizal truffle lifestyle.</title>
        <authorList>
            <person name="Murat C."/>
            <person name="Payen T."/>
            <person name="Noel B."/>
            <person name="Kuo A."/>
            <person name="Morin E."/>
            <person name="Chen J."/>
            <person name="Kohler A."/>
            <person name="Krizsan K."/>
            <person name="Balestrini R."/>
            <person name="Da Silva C."/>
            <person name="Montanini B."/>
            <person name="Hainaut M."/>
            <person name="Levati E."/>
            <person name="Barry K.W."/>
            <person name="Belfiori B."/>
            <person name="Cichocki N."/>
            <person name="Clum A."/>
            <person name="Dockter R.B."/>
            <person name="Fauchery L."/>
            <person name="Guy J."/>
            <person name="Iotti M."/>
            <person name="Le Tacon F."/>
            <person name="Lindquist E.A."/>
            <person name="Lipzen A."/>
            <person name="Malagnac F."/>
            <person name="Mello A."/>
            <person name="Molinier V."/>
            <person name="Miyauchi S."/>
            <person name="Poulain J."/>
            <person name="Riccioni C."/>
            <person name="Rubini A."/>
            <person name="Sitrit Y."/>
            <person name="Splivallo R."/>
            <person name="Traeger S."/>
            <person name="Wang M."/>
            <person name="Zifcakova L."/>
            <person name="Wipf D."/>
            <person name="Zambonelli A."/>
            <person name="Paolocci F."/>
            <person name="Nowrousian M."/>
            <person name="Ottonello S."/>
            <person name="Baldrian P."/>
            <person name="Spatafora J.W."/>
            <person name="Henrissat B."/>
            <person name="Nagy L.G."/>
            <person name="Aury J.M."/>
            <person name="Wincker P."/>
            <person name="Grigoriev I.V."/>
            <person name="Bonfante P."/>
            <person name="Martin F.M."/>
        </authorList>
    </citation>
    <scope>NUCLEOTIDE SEQUENCE [LARGE SCALE GENOMIC DNA]</scope>
    <source>
        <strain evidence="2 3">ATCC MYA-4762</strain>
    </source>
</reference>
<sequence>MITMAGPLRCTPNKCTPKAHRNNSNSKATVDIPLKGPQDIILDIHLQSSMRLVQIATSTSFLIIHNNRNTILLRFMPQAGYLQPHQHGQLTPYGHPSSRPASPLPPGHAYDTTTGPDGGPQDRGLGSALLGGVAGSTLAHKMGGGVLGTVGGAVAGALLANAASHKIKDKKKKKKSKKHGHFKKRGSGSSSSSDSDSSRGSGKGHHGKRYIMGYSSGGGSVFGPPHRKKKHHHYGSDSN</sequence>
<dbReference type="STRING" id="1051890.A0A3N4LZY8"/>
<dbReference type="PANTHER" id="PTHR37014:SF10">
    <property type="entry name" value="RICH PROTEIN MS8, PUTATIVE (AFU_ORTHOLOGUE AFUA_7G05650)-RELATED"/>
    <property type="match status" value="1"/>
</dbReference>
<dbReference type="InParanoid" id="A0A3N4LZY8"/>